<protein>
    <submittedName>
        <fullName evidence="2">Uncharacterized protein</fullName>
    </submittedName>
</protein>
<proteinExistence type="predicted"/>
<evidence type="ECO:0000313" key="3">
    <source>
        <dbReference type="Proteomes" id="UP000198406"/>
    </source>
</evidence>
<gene>
    <name evidence="2" type="ORF">FisN_12Hh040</name>
</gene>
<accession>A0A1Z5K1P7</accession>
<comment type="caution">
    <text evidence="2">The sequence shown here is derived from an EMBL/GenBank/DDBJ whole genome shotgun (WGS) entry which is preliminary data.</text>
</comment>
<dbReference type="EMBL" id="BDSP01000144">
    <property type="protein sequence ID" value="GAX20195.1"/>
    <property type="molecule type" value="Genomic_DNA"/>
</dbReference>
<dbReference type="AlphaFoldDB" id="A0A1Z5K1P7"/>
<evidence type="ECO:0000313" key="2">
    <source>
        <dbReference type="EMBL" id="GAX20195.1"/>
    </source>
</evidence>
<feature type="compositionally biased region" description="Polar residues" evidence="1">
    <location>
        <begin position="105"/>
        <end position="141"/>
    </location>
</feature>
<keyword evidence="3" id="KW-1185">Reference proteome</keyword>
<feature type="compositionally biased region" description="Polar residues" evidence="1">
    <location>
        <begin position="69"/>
        <end position="91"/>
    </location>
</feature>
<name>A0A1Z5K1P7_FISSO</name>
<sequence>MRDDDDEGPKLLHRSFRSICSQRSTRRSVSRRLGTLNTVSCTSRTPTLSGQRHCNGLPRSRSLLGSEIRSGQRNATWDDNDNESLPSKSNGSLADFLRQQNAAIHYNNQKNKSKRLPSTLSSMTSRSTQDPPAHSNSQSADVPQPKSERSDSIADLRQSLTEEYVAHSCRPNLQKASSKKRLIHSSVMDFFPLDTSCVQTQEKIH</sequence>
<dbReference type="InParanoid" id="A0A1Z5K1P7"/>
<organism evidence="2 3">
    <name type="scientific">Fistulifera solaris</name>
    <name type="common">Oleaginous diatom</name>
    <dbReference type="NCBI Taxonomy" id="1519565"/>
    <lineage>
        <taxon>Eukaryota</taxon>
        <taxon>Sar</taxon>
        <taxon>Stramenopiles</taxon>
        <taxon>Ochrophyta</taxon>
        <taxon>Bacillariophyta</taxon>
        <taxon>Bacillariophyceae</taxon>
        <taxon>Bacillariophycidae</taxon>
        <taxon>Naviculales</taxon>
        <taxon>Naviculaceae</taxon>
        <taxon>Fistulifera</taxon>
    </lineage>
</organism>
<dbReference type="Proteomes" id="UP000198406">
    <property type="component" value="Unassembled WGS sequence"/>
</dbReference>
<reference evidence="2 3" key="1">
    <citation type="journal article" date="2015" name="Plant Cell">
        <title>Oil accumulation by the oleaginous diatom Fistulifera solaris as revealed by the genome and transcriptome.</title>
        <authorList>
            <person name="Tanaka T."/>
            <person name="Maeda Y."/>
            <person name="Veluchamy A."/>
            <person name="Tanaka M."/>
            <person name="Abida H."/>
            <person name="Marechal E."/>
            <person name="Bowler C."/>
            <person name="Muto M."/>
            <person name="Sunaga Y."/>
            <person name="Tanaka M."/>
            <person name="Yoshino T."/>
            <person name="Taniguchi T."/>
            <person name="Fukuda Y."/>
            <person name="Nemoto M."/>
            <person name="Matsumoto M."/>
            <person name="Wong P.S."/>
            <person name="Aburatani S."/>
            <person name="Fujibuchi W."/>
        </authorList>
    </citation>
    <scope>NUCLEOTIDE SEQUENCE [LARGE SCALE GENOMIC DNA]</scope>
    <source>
        <strain evidence="2 3">JPCC DA0580</strain>
    </source>
</reference>
<evidence type="ECO:0000256" key="1">
    <source>
        <dbReference type="SAM" id="MobiDB-lite"/>
    </source>
</evidence>
<feature type="region of interest" description="Disordered" evidence="1">
    <location>
        <begin position="44"/>
        <end position="91"/>
    </location>
</feature>
<feature type="region of interest" description="Disordered" evidence="1">
    <location>
        <begin position="105"/>
        <end position="152"/>
    </location>
</feature>